<dbReference type="AlphaFoldDB" id="A0A9W7G6L4"/>
<reference evidence="2" key="1">
    <citation type="journal article" date="2023" name="Commun. Biol.">
        <title>Genome analysis of Parmales, the sister group of diatoms, reveals the evolutionary specialization of diatoms from phago-mixotrophs to photoautotrophs.</title>
        <authorList>
            <person name="Ban H."/>
            <person name="Sato S."/>
            <person name="Yoshikawa S."/>
            <person name="Yamada K."/>
            <person name="Nakamura Y."/>
            <person name="Ichinomiya M."/>
            <person name="Sato N."/>
            <person name="Blanc-Mathieu R."/>
            <person name="Endo H."/>
            <person name="Kuwata A."/>
            <person name="Ogata H."/>
        </authorList>
    </citation>
    <scope>NUCLEOTIDE SEQUENCE [LARGE SCALE GENOMIC DNA]</scope>
</reference>
<dbReference type="Proteomes" id="UP001165065">
    <property type="component" value="Unassembled WGS sequence"/>
</dbReference>
<evidence type="ECO:0000313" key="2">
    <source>
        <dbReference type="Proteomes" id="UP001165065"/>
    </source>
</evidence>
<proteinExistence type="predicted"/>
<dbReference type="GO" id="GO:0016071">
    <property type="term" value="P:mRNA metabolic process"/>
    <property type="evidence" value="ECO:0007669"/>
    <property type="project" value="UniProtKB-ARBA"/>
</dbReference>
<name>A0A9W7G6L4_9STRA</name>
<evidence type="ECO:0000313" key="1">
    <source>
        <dbReference type="EMBL" id="GMI35522.1"/>
    </source>
</evidence>
<dbReference type="EMBL" id="BRYA01000055">
    <property type="protein sequence ID" value="GMI35522.1"/>
    <property type="molecule type" value="Genomic_DNA"/>
</dbReference>
<dbReference type="InterPro" id="IPR028322">
    <property type="entry name" value="PNRC-like_rgn"/>
</dbReference>
<comment type="caution">
    <text evidence="1">The sequence shown here is derived from an EMBL/GenBank/DDBJ whole genome shotgun (WGS) entry which is preliminary data.</text>
</comment>
<protein>
    <submittedName>
        <fullName evidence="1">Uncharacterized protein</fullName>
    </submittedName>
</protein>
<organism evidence="1 2">
    <name type="scientific">Triparma columacea</name>
    <dbReference type="NCBI Taxonomy" id="722753"/>
    <lineage>
        <taxon>Eukaryota</taxon>
        <taxon>Sar</taxon>
        <taxon>Stramenopiles</taxon>
        <taxon>Ochrophyta</taxon>
        <taxon>Bolidophyceae</taxon>
        <taxon>Parmales</taxon>
        <taxon>Triparmaceae</taxon>
        <taxon>Triparma</taxon>
    </lineage>
</organism>
<keyword evidence="2" id="KW-1185">Reference proteome</keyword>
<accession>A0A9W7G6L4</accession>
<sequence>MQIQAFQTQKEAFTPRVKKPLVIRDKSGKEVPRVVRDKSGKELEGGIETLSQDAAKGAVNDVVPQVPHIAQIPTADVEQSIELLTPNMVQAQAPAKKGGGGGRVRKQQSKAELLQERKAEREKKLRKALAFELAEYVFSGDAKEGSVLGNSGNKHIHERLEKAYKKKRPLNQIQKEFPEIIGIRDREGIPLFYSLYGYHSCDPPVSDDNFAWSAFQDSPNACDLPLPSFSVP</sequence>
<gene>
    <name evidence="1" type="ORF">TrCOL_g10331</name>
</gene>
<dbReference type="Pfam" id="PF15365">
    <property type="entry name" value="PNRC"/>
    <property type="match status" value="1"/>
</dbReference>